<protein>
    <submittedName>
        <fullName evidence="1">Uncharacterized protein</fullName>
    </submittedName>
</protein>
<sequence length="30" mass="3542">MLKHPIDHRTSKCSEHKYLLKLVKYPSGCE</sequence>
<reference evidence="1" key="1">
    <citation type="submission" date="2014-09" db="EMBL/GenBank/DDBJ databases">
        <authorList>
            <person name="Magalhaes I.L.F."/>
            <person name="Oliveira U."/>
            <person name="Santos F.R."/>
            <person name="Vidigal T.H.D.A."/>
            <person name="Brescovit A.D."/>
            <person name="Santos A.J."/>
        </authorList>
    </citation>
    <scope>NUCLEOTIDE SEQUENCE</scope>
    <source>
        <tissue evidence="1">Shoot tissue taken approximately 20 cm above the soil surface</tissue>
    </source>
</reference>
<accession>A0A0A9GRX8</accession>
<proteinExistence type="predicted"/>
<dbReference type="AlphaFoldDB" id="A0A0A9GRX8"/>
<organism evidence="1">
    <name type="scientific">Arundo donax</name>
    <name type="common">Giant reed</name>
    <name type="synonym">Donax arundinaceus</name>
    <dbReference type="NCBI Taxonomy" id="35708"/>
    <lineage>
        <taxon>Eukaryota</taxon>
        <taxon>Viridiplantae</taxon>
        <taxon>Streptophyta</taxon>
        <taxon>Embryophyta</taxon>
        <taxon>Tracheophyta</taxon>
        <taxon>Spermatophyta</taxon>
        <taxon>Magnoliopsida</taxon>
        <taxon>Liliopsida</taxon>
        <taxon>Poales</taxon>
        <taxon>Poaceae</taxon>
        <taxon>PACMAD clade</taxon>
        <taxon>Arundinoideae</taxon>
        <taxon>Arundineae</taxon>
        <taxon>Arundo</taxon>
    </lineage>
</organism>
<reference evidence="1" key="2">
    <citation type="journal article" date="2015" name="Data Brief">
        <title>Shoot transcriptome of the giant reed, Arundo donax.</title>
        <authorList>
            <person name="Barrero R.A."/>
            <person name="Guerrero F.D."/>
            <person name="Moolhuijzen P."/>
            <person name="Goolsby J.A."/>
            <person name="Tidwell J."/>
            <person name="Bellgard S.E."/>
            <person name="Bellgard M.I."/>
        </authorList>
    </citation>
    <scope>NUCLEOTIDE SEQUENCE</scope>
    <source>
        <tissue evidence="1">Shoot tissue taken approximately 20 cm above the soil surface</tissue>
    </source>
</reference>
<dbReference type="EMBL" id="GBRH01171752">
    <property type="protein sequence ID" value="JAE26144.1"/>
    <property type="molecule type" value="Transcribed_RNA"/>
</dbReference>
<name>A0A0A9GRX8_ARUDO</name>
<evidence type="ECO:0000313" key="1">
    <source>
        <dbReference type="EMBL" id="JAE26144.1"/>
    </source>
</evidence>